<feature type="transmembrane region" description="Helical" evidence="1">
    <location>
        <begin position="360"/>
        <end position="386"/>
    </location>
</feature>
<feature type="transmembrane region" description="Helical" evidence="1">
    <location>
        <begin position="142"/>
        <end position="160"/>
    </location>
</feature>
<name>A0A4Y9AEF1_9BACI</name>
<sequence>MDVSGSQMILGLVVGVALLILLVLKTKIHAFIALIIAASVTGIIGGMNPSNVVTEITNGFGSTLGSIGIVIGFGVMMGRLLEVSGAAEKLAYTLIKKLGQKKEEWAMAAAGYIVSIPIFVDSAFVILNPLVKALSRKTGKSVIALGVALGIGLAATHHAVPPTPGPLGVAGIFGADIGLMILTGLIFSLPIIIAGVWYARWIGNKIYQLPEEDGDDFVRPNNKKVYQEFLETSEEREKDLPSLTKSIMPILLPIILIFLNTTVGALDESGALAVNDTLLSYIEFSGNPIIAVGIGLIAAIYTLTSNVGRVETLNRMEEGIKTAGIILLVTGAGGALGNVLRASGAGDYIAGQIAEWPLPAILVPFFIATIVRLIQGSGTVAMITAASISAPIVGNLDVSLVLAAQASALGAMVFSYFNDSLFWVVNRMLGIKNVKEQIMVWSVPTTIGWGVALVMLLIADSIVRLF</sequence>
<dbReference type="Proteomes" id="UP000298484">
    <property type="component" value="Unassembled WGS sequence"/>
</dbReference>
<dbReference type="GO" id="GO:0005886">
    <property type="term" value="C:plasma membrane"/>
    <property type="evidence" value="ECO:0007669"/>
    <property type="project" value="TreeGrafter"/>
</dbReference>
<keyword evidence="3" id="KW-1185">Reference proteome</keyword>
<keyword evidence="1" id="KW-0812">Transmembrane</keyword>
<evidence type="ECO:0000313" key="2">
    <source>
        <dbReference type="EMBL" id="TFJ94196.1"/>
    </source>
</evidence>
<feature type="transmembrane region" description="Helical" evidence="1">
    <location>
        <begin position="438"/>
        <end position="459"/>
    </location>
</feature>
<evidence type="ECO:0000256" key="1">
    <source>
        <dbReference type="SAM" id="Phobius"/>
    </source>
</evidence>
<dbReference type="RefSeq" id="WP_135108511.1">
    <property type="nucleotide sequence ID" value="NZ_SRHY01000002.1"/>
</dbReference>
<feature type="transmembrane region" description="Helical" evidence="1">
    <location>
        <begin position="30"/>
        <end position="47"/>
    </location>
</feature>
<protein>
    <submittedName>
        <fullName evidence="2">GntP family permease</fullName>
    </submittedName>
</protein>
<evidence type="ECO:0000313" key="3">
    <source>
        <dbReference type="Proteomes" id="UP000298484"/>
    </source>
</evidence>
<accession>A0A4Y9AEF1</accession>
<keyword evidence="1" id="KW-1133">Transmembrane helix</keyword>
<dbReference type="NCBIfam" id="TIGR00791">
    <property type="entry name" value="gntP"/>
    <property type="match status" value="1"/>
</dbReference>
<feature type="transmembrane region" description="Helical" evidence="1">
    <location>
        <begin position="172"/>
        <end position="199"/>
    </location>
</feature>
<dbReference type="EMBL" id="SRHY01000002">
    <property type="protein sequence ID" value="TFJ94196.1"/>
    <property type="molecule type" value="Genomic_DNA"/>
</dbReference>
<dbReference type="AlphaFoldDB" id="A0A4Y9AEF1"/>
<dbReference type="Pfam" id="PF02447">
    <property type="entry name" value="GntP_permease"/>
    <property type="match status" value="1"/>
</dbReference>
<dbReference type="InterPro" id="IPR003474">
    <property type="entry name" value="Glcn_transporter"/>
</dbReference>
<feature type="transmembrane region" description="Helical" evidence="1">
    <location>
        <begin position="278"/>
        <end position="301"/>
    </location>
</feature>
<proteinExistence type="predicted"/>
<dbReference type="PIRSF" id="PIRSF002746">
    <property type="entry name" value="Gluconate_transporter"/>
    <property type="match status" value="1"/>
</dbReference>
<organism evidence="2 3">
    <name type="scientific">Lentibacillus salicampi</name>
    <dbReference type="NCBI Taxonomy" id="175306"/>
    <lineage>
        <taxon>Bacteria</taxon>
        <taxon>Bacillati</taxon>
        <taxon>Bacillota</taxon>
        <taxon>Bacilli</taxon>
        <taxon>Bacillales</taxon>
        <taxon>Bacillaceae</taxon>
        <taxon>Lentibacillus</taxon>
    </lineage>
</organism>
<feature type="transmembrane region" description="Helical" evidence="1">
    <location>
        <begin position="7"/>
        <end position="24"/>
    </location>
</feature>
<dbReference type="PANTHER" id="PTHR30354">
    <property type="entry name" value="GNT FAMILY GLUCONATE TRANSPORTER"/>
    <property type="match status" value="1"/>
</dbReference>
<feature type="transmembrane region" description="Helical" evidence="1">
    <location>
        <begin position="105"/>
        <end position="130"/>
    </location>
</feature>
<gene>
    <name evidence="2" type="ORF">E4U82_02770</name>
</gene>
<dbReference type="GO" id="GO:0015128">
    <property type="term" value="F:gluconate transmembrane transporter activity"/>
    <property type="evidence" value="ECO:0007669"/>
    <property type="project" value="InterPro"/>
</dbReference>
<reference evidence="2 3" key="1">
    <citation type="submission" date="2019-03" db="EMBL/GenBank/DDBJ databases">
        <title>Genome sequence of Lentibacillus salicampi ATCC BAA-719.</title>
        <authorList>
            <person name="Maclea K.S."/>
            <person name="Simoes Junior M."/>
        </authorList>
    </citation>
    <scope>NUCLEOTIDE SEQUENCE [LARGE SCALE GENOMIC DNA]</scope>
    <source>
        <strain evidence="2 3">ATCC BAA-719</strain>
    </source>
</reference>
<feature type="transmembrane region" description="Helical" evidence="1">
    <location>
        <begin position="246"/>
        <end position="266"/>
    </location>
</feature>
<dbReference type="OrthoDB" id="9787129at2"/>
<feature type="transmembrane region" description="Helical" evidence="1">
    <location>
        <begin position="59"/>
        <end position="81"/>
    </location>
</feature>
<keyword evidence="1" id="KW-0472">Membrane</keyword>
<comment type="caution">
    <text evidence="2">The sequence shown here is derived from an EMBL/GenBank/DDBJ whole genome shotgun (WGS) entry which is preliminary data.</text>
</comment>
<feature type="transmembrane region" description="Helical" evidence="1">
    <location>
        <begin position="322"/>
        <end position="340"/>
    </location>
</feature>
<dbReference type="PANTHER" id="PTHR30354:SF11">
    <property type="entry name" value="PERMEASE"/>
    <property type="match status" value="1"/>
</dbReference>
<feature type="transmembrane region" description="Helical" evidence="1">
    <location>
        <begin position="398"/>
        <end position="418"/>
    </location>
</feature>